<dbReference type="AlphaFoldDB" id="A0A0A1YV39"/>
<proteinExistence type="predicted"/>
<feature type="domain" description="Thoeris protein ThsB TIR-like" evidence="1">
    <location>
        <begin position="8"/>
        <end position="106"/>
    </location>
</feature>
<dbReference type="OrthoDB" id="2218415at2"/>
<dbReference type="Gene3D" id="3.40.50.11200">
    <property type="match status" value="1"/>
</dbReference>
<evidence type="ECO:0000259" key="1">
    <source>
        <dbReference type="Pfam" id="PF08937"/>
    </source>
</evidence>
<protein>
    <submittedName>
        <fullName evidence="2">Molecular chaperone Tir</fullName>
    </submittedName>
</protein>
<reference evidence="2 3" key="1">
    <citation type="journal article" date="2013" name="Genome Announc.">
        <title>Draft Genome Sequence of Pseudomonas fluorescens LMG 5329, a White Line-Inducing Principle-Producing Bioindicator for the Mushroom Pathogen Pseudomonas tolaasii.</title>
        <authorList>
            <person name="Ghequire M.G."/>
            <person name="Rokni-Zadeh H."/>
            <person name="Zarrineh P."/>
            <person name="De Mot R."/>
        </authorList>
    </citation>
    <scope>NUCLEOTIDE SEQUENCE [LARGE SCALE GENOMIC DNA]</scope>
    <source>
        <strain evidence="2 3">LMG 5329</strain>
    </source>
</reference>
<dbReference type="Proteomes" id="UP000030060">
    <property type="component" value="Unassembled WGS sequence"/>
</dbReference>
<dbReference type="EMBL" id="ASGY01000162">
    <property type="protein sequence ID" value="KGE65915.1"/>
    <property type="molecule type" value="Genomic_DNA"/>
</dbReference>
<dbReference type="RefSeq" id="WP_038848884.1">
    <property type="nucleotide sequence ID" value="NZ_ASGY01000162.1"/>
</dbReference>
<accession>A0A0A1YV39</accession>
<comment type="caution">
    <text evidence="2">The sequence shown here is derived from an EMBL/GenBank/DDBJ whole genome shotgun (WGS) entry which is preliminary data.</text>
</comment>
<sequence length="168" mass="19651">MSYRNKTYVAFASEDIKYYWLMDAWRKNDHIDFEFFNAHDLFQARDTSTPDTIKRRLRERMKNAKQIVFLGSKDARRKGGDYNTFLGYEVEILKEFKLPVVVANINGMRESDERFIPSPLFGVNYYTLSVSFQPKIIKYALDNFAPAFDSSKTGAVHYIPDVYSRLGL</sequence>
<evidence type="ECO:0000313" key="2">
    <source>
        <dbReference type="EMBL" id="KGE65915.1"/>
    </source>
</evidence>
<organism evidence="2 3">
    <name type="scientific">Pseudomonas fluorescens LMG 5329</name>
    <dbReference type="NCBI Taxonomy" id="1324332"/>
    <lineage>
        <taxon>Bacteria</taxon>
        <taxon>Pseudomonadati</taxon>
        <taxon>Pseudomonadota</taxon>
        <taxon>Gammaproteobacteria</taxon>
        <taxon>Pseudomonadales</taxon>
        <taxon>Pseudomonadaceae</taxon>
        <taxon>Pseudomonas</taxon>
    </lineage>
</organism>
<dbReference type="Pfam" id="PF08937">
    <property type="entry name" value="ThsB_TIR"/>
    <property type="match status" value="1"/>
</dbReference>
<dbReference type="InterPro" id="IPR015032">
    <property type="entry name" value="ThsB__TIR-like_domain"/>
</dbReference>
<gene>
    <name evidence="2" type="ORF">K814_0121670</name>
</gene>
<name>A0A0A1YV39_PSEFL</name>
<evidence type="ECO:0000313" key="3">
    <source>
        <dbReference type="Proteomes" id="UP000030060"/>
    </source>
</evidence>